<protein>
    <submittedName>
        <fullName evidence="2">SAM-dependent methyltransferase</fullName>
    </submittedName>
</protein>
<dbReference type="Pfam" id="PF13679">
    <property type="entry name" value="Methyltransf_32"/>
    <property type="match status" value="1"/>
</dbReference>
<dbReference type="Proteomes" id="UP000078534">
    <property type="component" value="Unassembled WGS sequence"/>
</dbReference>
<evidence type="ECO:0000259" key="1">
    <source>
        <dbReference type="Pfam" id="PF13679"/>
    </source>
</evidence>
<accession>A0A179T3I4</accession>
<dbReference type="RefSeq" id="WP_066327836.1">
    <property type="nucleotide sequence ID" value="NZ_LWSG01000004.1"/>
</dbReference>
<organism evidence="2 3">
    <name type="scientific">Metabacillus litoralis</name>
    <dbReference type="NCBI Taxonomy" id="152268"/>
    <lineage>
        <taxon>Bacteria</taxon>
        <taxon>Bacillati</taxon>
        <taxon>Bacillota</taxon>
        <taxon>Bacilli</taxon>
        <taxon>Bacillales</taxon>
        <taxon>Bacillaceae</taxon>
        <taxon>Metabacillus</taxon>
    </lineage>
</organism>
<dbReference type="OrthoDB" id="9780095at2"/>
<dbReference type="SUPFAM" id="SSF53335">
    <property type="entry name" value="S-adenosyl-L-methionine-dependent methyltransferases"/>
    <property type="match status" value="1"/>
</dbReference>
<dbReference type="AlphaFoldDB" id="A0A179T3I4"/>
<dbReference type="EMBL" id="LWSG01000004">
    <property type="protein sequence ID" value="OAS88281.1"/>
    <property type="molecule type" value="Genomic_DNA"/>
</dbReference>
<keyword evidence="2" id="KW-0808">Transferase</keyword>
<dbReference type="Gene3D" id="3.40.50.150">
    <property type="entry name" value="Vaccinia Virus protein VP39"/>
    <property type="match status" value="1"/>
</dbReference>
<evidence type="ECO:0000313" key="2">
    <source>
        <dbReference type="EMBL" id="OAS88281.1"/>
    </source>
</evidence>
<dbReference type="GO" id="GO:0032259">
    <property type="term" value="P:methylation"/>
    <property type="evidence" value="ECO:0007669"/>
    <property type="project" value="UniProtKB-KW"/>
</dbReference>
<dbReference type="InterPro" id="IPR029063">
    <property type="entry name" value="SAM-dependent_MTases_sf"/>
</dbReference>
<gene>
    <name evidence="2" type="ORF">A6K24_16365</name>
</gene>
<proteinExistence type="predicted"/>
<sequence length="202" mass="24327">MKELFYDKLLNIKTGGDQKGFNKSFHYHRYEPTPYSALQHLLHHYELKSSDRIVDFGCGKGRLNFFINYLINTTVIGIEMNEDFYMEAVENLTRYLKKTKKSADKVHFHCCLAEEYQIDPLDNRFYFFNPFSIQIFMKVIKNILISVENTEREIELILYYVSKEYIFFLENHSSFELKKEVKLPGLYEHNPNERFLIYRLVR</sequence>
<evidence type="ECO:0000313" key="3">
    <source>
        <dbReference type="Proteomes" id="UP000078534"/>
    </source>
</evidence>
<feature type="domain" description="Methyltransferase" evidence="1">
    <location>
        <begin position="44"/>
        <end position="97"/>
    </location>
</feature>
<reference evidence="3" key="1">
    <citation type="submission" date="2016-04" db="EMBL/GenBank/DDBJ databases">
        <authorList>
            <person name="Lyu Z."/>
            <person name="Lyu W."/>
        </authorList>
    </citation>
    <scope>NUCLEOTIDE SEQUENCE [LARGE SCALE GENOMIC DNA]</scope>
    <source>
        <strain evidence="3">C44</strain>
    </source>
</reference>
<keyword evidence="2" id="KW-0489">Methyltransferase</keyword>
<dbReference type="STRING" id="152268.A6K24_16365"/>
<dbReference type="CDD" id="cd02440">
    <property type="entry name" value="AdoMet_MTases"/>
    <property type="match status" value="1"/>
</dbReference>
<keyword evidence="3" id="KW-1185">Reference proteome</keyword>
<comment type="caution">
    <text evidence="2">The sequence shown here is derived from an EMBL/GenBank/DDBJ whole genome shotgun (WGS) entry which is preliminary data.</text>
</comment>
<name>A0A179T3I4_9BACI</name>
<dbReference type="InterPro" id="IPR025714">
    <property type="entry name" value="Methyltranfer_dom"/>
</dbReference>
<dbReference type="GO" id="GO:0008168">
    <property type="term" value="F:methyltransferase activity"/>
    <property type="evidence" value="ECO:0007669"/>
    <property type="project" value="UniProtKB-KW"/>
</dbReference>